<comment type="caution">
    <text evidence="2">The sequence shown here is derived from an EMBL/GenBank/DDBJ whole genome shotgun (WGS) entry which is preliminary data.</text>
</comment>
<dbReference type="Proteomes" id="UP000499080">
    <property type="component" value="Unassembled WGS sequence"/>
</dbReference>
<accession>A0A4Y2FRQ9</accession>
<protein>
    <submittedName>
        <fullName evidence="2">Uncharacterized protein</fullName>
    </submittedName>
</protein>
<dbReference type="EMBL" id="BGPR01001023">
    <property type="protein sequence ID" value="GBM43236.1"/>
    <property type="molecule type" value="Genomic_DNA"/>
</dbReference>
<sequence>MSACRAIETPEVQRDHLEEDRQRRAASRANETTEQREAHVEENRINSCHHSYNQLQWLILCIKHYHLHFNGVVTGWNGYPGCHS</sequence>
<name>A0A4Y2FRQ9_ARAVE</name>
<dbReference type="AlphaFoldDB" id="A0A4Y2FRQ9"/>
<feature type="compositionally biased region" description="Basic and acidic residues" evidence="1">
    <location>
        <begin position="11"/>
        <end position="23"/>
    </location>
</feature>
<reference evidence="2 3" key="1">
    <citation type="journal article" date="2019" name="Sci. Rep.">
        <title>Orb-weaving spider Araneus ventricosus genome elucidates the spidroin gene catalogue.</title>
        <authorList>
            <person name="Kono N."/>
            <person name="Nakamura H."/>
            <person name="Ohtoshi R."/>
            <person name="Moran D.A.P."/>
            <person name="Shinohara A."/>
            <person name="Yoshida Y."/>
            <person name="Fujiwara M."/>
            <person name="Mori M."/>
            <person name="Tomita M."/>
            <person name="Arakawa K."/>
        </authorList>
    </citation>
    <scope>NUCLEOTIDE SEQUENCE [LARGE SCALE GENOMIC DNA]</scope>
</reference>
<evidence type="ECO:0000313" key="3">
    <source>
        <dbReference type="Proteomes" id="UP000499080"/>
    </source>
</evidence>
<evidence type="ECO:0000313" key="2">
    <source>
        <dbReference type="EMBL" id="GBM43236.1"/>
    </source>
</evidence>
<dbReference type="OrthoDB" id="8040188at2759"/>
<organism evidence="2 3">
    <name type="scientific">Araneus ventricosus</name>
    <name type="common">Orbweaver spider</name>
    <name type="synonym">Epeira ventricosa</name>
    <dbReference type="NCBI Taxonomy" id="182803"/>
    <lineage>
        <taxon>Eukaryota</taxon>
        <taxon>Metazoa</taxon>
        <taxon>Ecdysozoa</taxon>
        <taxon>Arthropoda</taxon>
        <taxon>Chelicerata</taxon>
        <taxon>Arachnida</taxon>
        <taxon>Araneae</taxon>
        <taxon>Araneomorphae</taxon>
        <taxon>Entelegynae</taxon>
        <taxon>Araneoidea</taxon>
        <taxon>Araneidae</taxon>
        <taxon>Araneus</taxon>
    </lineage>
</organism>
<gene>
    <name evidence="2" type="ORF">AVEN_45081_1</name>
</gene>
<evidence type="ECO:0000256" key="1">
    <source>
        <dbReference type="SAM" id="MobiDB-lite"/>
    </source>
</evidence>
<proteinExistence type="predicted"/>
<feature type="region of interest" description="Disordered" evidence="1">
    <location>
        <begin position="1"/>
        <end position="41"/>
    </location>
</feature>
<feature type="compositionally biased region" description="Basic and acidic residues" evidence="1">
    <location>
        <begin position="31"/>
        <end position="41"/>
    </location>
</feature>
<keyword evidence="3" id="KW-1185">Reference proteome</keyword>